<evidence type="ECO:0000313" key="1">
    <source>
        <dbReference type="EMBL" id="EGT59361.1"/>
    </source>
</evidence>
<protein>
    <submittedName>
        <fullName evidence="1">Uncharacterized protein</fullName>
    </submittedName>
</protein>
<accession>G0MIH5</accession>
<reference evidence="2" key="1">
    <citation type="submission" date="2011-07" db="EMBL/GenBank/DDBJ databases">
        <authorList>
            <consortium name="Caenorhabditis brenneri Sequencing and Analysis Consortium"/>
            <person name="Wilson R.K."/>
        </authorList>
    </citation>
    <scope>NUCLEOTIDE SEQUENCE [LARGE SCALE GENOMIC DNA]</scope>
    <source>
        <strain evidence="2">PB2801</strain>
    </source>
</reference>
<dbReference type="InParanoid" id="G0MIH5"/>
<keyword evidence="2" id="KW-1185">Reference proteome</keyword>
<dbReference type="SUPFAM" id="SSF52047">
    <property type="entry name" value="RNI-like"/>
    <property type="match status" value="1"/>
</dbReference>
<dbReference type="PANTHER" id="PTHR12904">
    <property type="match status" value="1"/>
</dbReference>
<dbReference type="EMBL" id="GL379795">
    <property type="protein sequence ID" value="EGT59361.1"/>
    <property type="molecule type" value="Genomic_DNA"/>
</dbReference>
<dbReference type="Proteomes" id="UP000008068">
    <property type="component" value="Unassembled WGS sequence"/>
</dbReference>
<sequence>MDAPMNVDIHEPDDQPEHYVLPLNDVDSLDSVDQFNLIPDDRSALDHQLQRLATTPRTCSLTYNQKTKRLTFDCRMKRNLHVEKDLDNLEIEIINVNCPCFDARHAELLQNLAFKELHLNELYNTEWIRSNAEEYGGIYQMNTDVLKQFLNRENGQELKHLTINGKNLMLEHCWPLNVTFIANNLTSLSIPFMNISSDEFQEMCFFFTGLTYLNISDTKLGSLKGISRLTELTGLVFHNSSIYNLDGISELRELSNLTMLDVSASIGCRSTFAEMFAESGMTLPALQSFLCTRNPLSAYYINQILTRNRTIKNVGLLDIANIDNFLGLQTTYKDVRFFATENLSQCMKSFLFFKTFSTTTSEEIFGKLLGILEYNCEEQLNNDRHRCLHVLLNELLEYPESSCSSTAVIKGIYFLTCNVESNSICSDCKEAAIKTCLRIIQSDYTLKEAREHAWMVLKPEFIDGSPIELIGEICLQAAISGANDGNRLLCFQYVEIIHNYLGRIPLNEISRIIDNERFRDVLMEQIHEGYYFQNPRDLIPLVKLLTVLNVHCSFFQPHKFVISAHRMMRKYCQLEGTDVRHVNQVPEVTHQTFLDPIHDIAEIQEVILYSVVYMMKKVVKTQIYRTGCSFTERYSSFVVNIMKVILPETSVNNQRFLPKALSVFIYFHYVGRFNFMHILEGDLLVFVDAFFDFMNQYTANRHLEQYAVLNEQVTLYGEKLPEESWILVVNNAFDMWKRCQNHRRENQNL</sequence>
<proteinExistence type="predicted"/>
<gene>
    <name evidence="1" type="ORF">CAEBREN_19633</name>
</gene>
<organism evidence="2">
    <name type="scientific">Caenorhabditis brenneri</name>
    <name type="common">Nematode worm</name>
    <dbReference type="NCBI Taxonomy" id="135651"/>
    <lineage>
        <taxon>Eukaryota</taxon>
        <taxon>Metazoa</taxon>
        <taxon>Ecdysozoa</taxon>
        <taxon>Nematoda</taxon>
        <taxon>Chromadorea</taxon>
        <taxon>Rhabditida</taxon>
        <taxon>Rhabditina</taxon>
        <taxon>Rhabditomorpha</taxon>
        <taxon>Rhabditoidea</taxon>
        <taxon>Rhabditidae</taxon>
        <taxon>Peloderinae</taxon>
        <taxon>Caenorhabditis</taxon>
    </lineage>
</organism>
<dbReference type="PANTHER" id="PTHR12904:SF28">
    <property type="entry name" value="ATP SYNTHASE SUBUNIT ALPHA-RELATED"/>
    <property type="match status" value="1"/>
</dbReference>
<dbReference type="GO" id="GO:0031462">
    <property type="term" value="C:Cul2-RING ubiquitin ligase complex"/>
    <property type="evidence" value="ECO:0007669"/>
    <property type="project" value="TreeGrafter"/>
</dbReference>
<name>G0MIH5_CAEBE</name>
<dbReference type="InterPro" id="IPR051341">
    <property type="entry name" value="Zyg-11_UBL_adapter"/>
</dbReference>
<dbReference type="AlphaFoldDB" id="G0MIH5"/>
<dbReference type="HOGENOM" id="CLU_371421_0_0_1"/>
<dbReference type="InterPro" id="IPR032675">
    <property type="entry name" value="LRR_dom_sf"/>
</dbReference>
<evidence type="ECO:0000313" key="2">
    <source>
        <dbReference type="Proteomes" id="UP000008068"/>
    </source>
</evidence>
<dbReference type="Gene3D" id="3.80.10.10">
    <property type="entry name" value="Ribonuclease Inhibitor"/>
    <property type="match status" value="1"/>
</dbReference>
<dbReference type="eggNOG" id="KOG3665">
    <property type="taxonomic scope" value="Eukaryota"/>
</dbReference>